<reference evidence="2 3" key="1">
    <citation type="submission" date="2015-11" db="EMBL/GenBank/DDBJ databases">
        <title>Genomic analysis of 38 Legionella species identifies large and diverse effector repertoires.</title>
        <authorList>
            <person name="Burstein D."/>
            <person name="Amaro F."/>
            <person name="Zusman T."/>
            <person name="Lifshitz Z."/>
            <person name="Cohen O."/>
            <person name="Gilbert J.A."/>
            <person name="Pupko T."/>
            <person name="Shuman H.A."/>
            <person name="Segal G."/>
        </authorList>
    </citation>
    <scope>NUCLEOTIDE SEQUENCE [LARGE SCALE GENOMIC DNA]</scope>
    <source>
        <strain evidence="2 3">ATCC 49655</strain>
    </source>
</reference>
<organism evidence="2 3">
    <name type="scientific">Legionella shakespearei DSM 23087</name>
    <dbReference type="NCBI Taxonomy" id="1122169"/>
    <lineage>
        <taxon>Bacteria</taxon>
        <taxon>Pseudomonadati</taxon>
        <taxon>Pseudomonadota</taxon>
        <taxon>Gammaproteobacteria</taxon>
        <taxon>Legionellales</taxon>
        <taxon>Legionellaceae</taxon>
        <taxon>Legionella</taxon>
    </lineage>
</organism>
<dbReference type="PATRIC" id="fig|1122169.6.peg.540"/>
<dbReference type="AlphaFoldDB" id="A0A0W0Z865"/>
<evidence type="ECO:0008006" key="4">
    <source>
        <dbReference type="Google" id="ProtNLM"/>
    </source>
</evidence>
<name>A0A0W0Z865_9GAMM</name>
<evidence type="ECO:0000313" key="3">
    <source>
        <dbReference type="Proteomes" id="UP000054600"/>
    </source>
</evidence>
<dbReference type="RefSeq" id="WP_018578484.1">
    <property type="nucleotide sequence ID" value="NZ_KB892435.1"/>
</dbReference>
<dbReference type="OrthoDB" id="9814054at2"/>
<evidence type="ECO:0000313" key="2">
    <source>
        <dbReference type="EMBL" id="KTD65102.1"/>
    </source>
</evidence>
<feature type="signal peptide" evidence="1">
    <location>
        <begin position="1"/>
        <end position="21"/>
    </location>
</feature>
<sequence length="92" mass="10058">MFRYLSVLVLSAFLASGSVMAAQDAAKTQACGKILEECWVKAVQINCYPSPLRPNVCKKFKKQNCSTNPSYYKDISNFGKLGVDIVIKCAGS</sequence>
<dbReference type="Proteomes" id="UP000054600">
    <property type="component" value="Unassembled WGS sequence"/>
</dbReference>
<protein>
    <recommendedName>
        <fullName evidence="4">Conjugative transfer protein</fullName>
    </recommendedName>
</protein>
<feature type="chain" id="PRO_5006918360" description="Conjugative transfer protein" evidence="1">
    <location>
        <begin position="22"/>
        <end position="92"/>
    </location>
</feature>
<gene>
    <name evidence="2" type="ORF">Lsha_0471</name>
</gene>
<comment type="caution">
    <text evidence="2">The sequence shown here is derived from an EMBL/GenBank/DDBJ whole genome shotgun (WGS) entry which is preliminary data.</text>
</comment>
<keyword evidence="1" id="KW-0732">Signal</keyword>
<proteinExistence type="predicted"/>
<evidence type="ECO:0000256" key="1">
    <source>
        <dbReference type="SAM" id="SignalP"/>
    </source>
</evidence>
<accession>A0A0W0Z865</accession>
<dbReference type="EMBL" id="LNYW01000016">
    <property type="protein sequence ID" value="KTD65102.1"/>
    <property type="molecule type" value="Genomic_DNA"/>
</dbReference>
<keyword evidence="3" id="KW-1185">Reference proteome</keyword>